<comment type="caution">
    <text evidence="3">The sequence shown here is derived from an EMBL/GenBank/DDBJ whole genome shotgun (WGS) entry which is preliminary data.</text>
</comment>
<feature type="region of interest" description="Disordered" evidence="1">
    <location>
        <begin position="1"/>
        <end position="112"/>
    </location>
</feature>
<dbReference type="InterPro" id="IPR036085">
    <property type="entry name" value="PAZ_dom_sf"/>
</dbReference>
<dbReference type="Pfam" id="PF16486">
    <property type="entry name" value="ArgoN"/>
    <property type="match status" value="1"/>
</dbReference>
<dbReference type="InterPro" id="IPR003100">
    <property type="entry name" value="PAZ_dom"/>
</dbReference>
<dbReference type="Gene3D" id="2.170.260.10">
    <property type="entry name" value="paz domain"/>
    <property type="match status" value="1"/>
</dbReference>
<dbReference type="InterPro" id="IPR045246">
    <property type="entry name" value="Piwi_ago-like"/>
</dbReference>
<dbReference type="CDD" id="cd02846">
    <property type="entry name" value="PAZ_argonaute_like"/>
    <property type="match status" value="1"/>
</dbReference>
<dbReference type="Gene3D" id="3.30.420.10">
    <property type="entry name" value="Ribonuclease H-like superfamily/Ribonuclease H"/>
    <property type="match status" value="1"/>
</dbReference>
<dbReference type="SUPFAM" id="SSF53098">
    <property type="entry name" value="Ribonuclease H-like"/>
    <property type="match status" value="1"/>
</dbReference>
<evidence type="ECO:0000313" key="3">
    <source>
        <dbReference type="EMBL" id="KAK4249512.1"/>
    </source>
</evidence>
<feature type="compositionally biased region" description="Gly residues" evidence="1">
    <location>
        <begin position="17"/>
        <end position="45"/>
    </location>
</feature>
<keyword evidence="4" id="KW-1185">Reference proteome</keyword>
<organism evidence="3 4">
    <name type="scientific">Corynascus novoguineensis</name>
    <dbReference type="NCBI Taxonomy" id="1126955"/>
    <lineage>
        <taxon>Eukaryota</taxon>
        <taxon>Fungi</taxon>
        <taxon>Dikarya</taxon>
        <taxon>Ascomycota</taxon>
        <taxon>Pezizomycotina</taxon>
        <taxon>Sordariomycetes</taxon>
        <taxon>Sordariomycetidae</taxon>
        <taxon>Sordariales</taxon>
        <taxon>Chaetomiaceae</taxon>
        <taxon>Corynascus</taxon>
    </lineage>
</organism>
<evidence type="ECO:0000259" key="2">
    <source>
        <dbReference type="PROSITE" id="PS50822"/>
    </source>
</evidence>
<name>A0AAN7HL56_9PEZI</name>
<protein>
    <submittedName>
        <fullName evidence="3">Ribonuclease H-like domain-containing protein</fullName>
    </submittedName>
</protein>
<feature type="compositionally biased region" description="Basic and acidic residues" evidence="1">
    <location>
        <begin position="203"/>
        <end position="220"/>
    </location>
</feature>
<feature type="compositionally biased region" description="Basic residues" evidence="1">
    <location>
        <begin position="7"/>
        <end position="16"/>
    </location>
</feature>
<reference evidence="3" key="2">
    <citation type="submission" date="2023-05" db="EMBL/GenBank/DDBJ databases">
        <authorList>
            <consortium name="Lawrence Berkeley National Laboratory"/>
            <person name="Steindorff A."/>
            <person name="Hensen N."/>
            <person name="Bonometti L."/>
            <person name="Westerberg I."/>
            <person name="Brannstrom I.O."/>
            <person name="Guillou S."/>
            <person name="Cros-Aarteil S."/>
            <person name="Calhoun S."/>
            <person name="Haridas S."/>
            <person name="Kuo A."/>
            <person name="Mondo S."/>
            <person name="Pangilinan J."/>
            <person name="Riley R."/>
            <person name="Labutti K."/>
            <person name="Andreopoulos B."/>
            <person name="Lipzen A."/>
            <person name="Chen C."/>
            <person name="Yanf M."/>
            <person name="Daum C."/>
            <person name="Ng V."/>
            <person name="Clum A."/>
            <person name="Ohm R."/>
            <person name="Martin F."/>
            <person name="Silar P."/>
            <person name="Natvig D."/>
            <person name="Lalanne C."/>
            <person name="Gautier V."/>
            <person name="Ament-Velasquez S.L."/>
            <person name="Kruys A."/>
            <person name="Hutchinson M.I."/>
            <person name="Powell A.J."/>
            <person name="Barry K."/>
            <person name="Miller A.N."/>
            <person name="Grigoriev I.V."/>
            <person name="Debuchy R."/>
            <person name="Gladieux P."/>
            <person name="Thoren M.H."/>
            <person name="Johannesson H."/>
        </authorList>
    </citation>
    <scope>NUCLEOTIDE SEQUENCE</scope>
    <source>
        <strain evidence="3">CBS 359.72</strain>
    </source>
</reference>
<dbReference type="InterPro" id="IPR032472">
    <property type="entry name" value="ArgoL2"/>
</dbReference>
<feature type="region of interest" description="Disordered" evidence="1">
    <location>
        <begin position="197"/>
        <end position="238"/>
    </location>
</feature>
<evidence type="ECO:0000256" key="1">
    <source>
        <dbReference type="SAM" id="MobiDB-lite"/>
    </source>
</evidence>
<dbReference type="Proteomes" id="UP001303647">
    <property type="component" value="Unassembled WGS sequence"/>
</dbReference>
<dbReference type="EMBL" id="MU857622">
    <property type="protein sequence ID" value="KAK4249512.1"/>
    <property type="molecule type" value="Genomic_DNA"/>
</dbReference>
<dbReference type="InterPro" id="IPR036397">
    <property type="entry name" value="RNaseH_sf"/>
</dbReference>
<dbReference type="GO" id="GO:0003723">
    <property type="term" value="F:RNA binding"/>
    <property type="evidence" value="ECO:0007669"/>
    <property type="project" value="InterPro"/>
</dbReference>
<dbReference type="Pfam" id="PF02170">
    <property type="entry name" value="PAZ"/>
    <property type="match status" value="1"/>
</dbReference>
<feature type="compositionally biased region" description="Basic and acidic residues" evidence="1">
    <location>
        <begin position="60"/>
        <end position="70"/>
    </location>
</feature>
<dbReference type="Pfam" id="PF08699">
    <property type="entry name" value="ArgoL1"/>
    <property type="match status" value="1"/>
</dbReference>
<dbReference type="InterPro" id="IPR014811">
    <property type="entry name" value="ArgoL1"/>
</dbReference>
<gene>
    <name evidence="3" type="ORF">C7999DRAFT_29937</name>
</gene>
<dbReference type="InterPro" id="IPR032474">
    <property type="entry name" value="Argonaute_N"/>
</dbReference>
<dbReference type="PANTHER" id="PTHR22891">
    <property type="entry name" value="EUKARYOTIC TRANSLATION INITIATION FACTOR 2C"/>
    <property type="match status" value="1"/>
</dbReference>
<dbReference type="AlphaFoldDB" id="A0AAN7HL56"/>
<dbReference type="Gene3D" id="3.40.50.2300">
    <property type="match status" value="1"/>
</dbReference>
<dbReference type="SMART" id="SM00950">
    <property type="entry name" value="Piwi"/>
    <property type="match status" value="1"/>
</dbReference>
<reference evidence="3" key="1">
    <citation type="journal article" date="2023" name="Mol. Phylogenet. Evol.">
        <title>Genome-scale phylogeny and comparative genomics of the fungal order Sordariales.</title>
        <authorList>
            <person name="Hensen N."/>
            <person name="Bonometti L."/>
            <person name="Westerberg I."/>
            <person name="Brannstrom I.O."/>
            <person name="Guillou S."/>
            <person name="Cros-Aarteil S."/>
            <person name="Calhoun S."/>
            <person name="Haridas S."/>
            <person name="Kuo A."/>
            <person name="Mondo S."/>
            <person name="Pangilinan J."/>
            <person name="Riley R."/>
            <person name="LaButti K."/>
            <person name="Andreopoulos B."/>
            <person name="Lipzen A."/>
            <person name="Chen C."/>
            <person name="Yan M."/>
            <person name="Daum C."/>
            <person name="Ng V."/>
            <person name="Clum A."/>
            <person name="Steindorff A."/>
            <person name="Ohm R.A."/>
            <person name="Martin F."/>
            <person name="Silar P."/>
            <person name="Natvig D.O."/>
            <person name="Lalanne C."/>
            <person name="Gautier V."/>
            <person name="Ament-Velasquez S.L."/>
            <person name="Kruys A."/>
            <person name="Hutchinson M.I."/>
            <person name="Powell A.J."/>
            <person name="Barry K."/>
            <person name="Miller A.N."/>
            <person name="Grigoriev I.V."/>
            <person name="Debuchy R."/>
            <person name="Gladieux P."/>
            <person name="Hiltunen Thoren M."/>
            <person name="Johannesson H."/>
        </authorList>
    </citation>
    <scope>NUCLEOTIDE SEQUENCE</scope>
    <source>
        <strain evidence="3">CBS 359.72</strain>
    </source>
</reference>
<evidence type="ECO:0000313" key="4">
    <source>
        <dbReference type="Proteomes" id="UP001303647"/>
    </source>
</evidence>
<dbReference type="SUPFAM" id="SSF101690">
    <property type="entry name" value="PAZ domain"/>
    <property type="match status" value="2"/>
</dbReference>
<accession>A0AAN7HL56</accession>
<feature type="domain" description="Piwi" evidence="2">
    <location>
        <begin position="740"/>
        <end position="1060"/>
    </location>
</feature>
<dbReference type="Pfam" id="PF16488">
    <property type="entry name" value="ArgoL2"/>
    <property type="match status" value="1"/>
</dbReference>
<dbReference type="InterPro" id="IPR012337">
    <property type="entry name" value="RNaseH-like_sf"/>
</dbReference>
<dbReference type="SMART" id="SM01163">
    <property type="entry name" value="DUF1785"/>
    <property type="match status" value="1"/>
</dbReference>
<dbReference type="PROSITE" id="PS50822">
    <property type="entry name" value="PIWI"/>
    <property type="match status" value="1"/>
</dbReference>
<proteinExistence type="predicted"/>
<dbReference type="CDD" id="cd04657">
    <property type="entry name" value="Piwi_ago-like"/>
    <property type="match status" value="1"/>
</dbReference>
<feature type="compositionally biased region" description="Gly residues" evidence="1">
    <location>
        <begin position="71"/>
        <end position="100"/>
    </location>
</feature>
<dbReference type="InterPro" id="IPR003165">
    <property type="entry name" value="Piwi"/>
</dbReference>
<sequence length="1093" mass="120410">MSDNRGRGRGGSRGRGGRGGQGAEAFRGGGGRGGYSSGGYQGDSRGGGEFRGGRGGGDFRGGRGRGEYRGGRGGGGDFRSARGGGGRGGRGGRGGYGGSGQDIFLGAGPSIPDPDVSVTELEDSWIKEHGIHSQAGISQLESQTARLSLDTVSMPIRPAFGTGGNPVVLWANYFDLTLKVDVLYRYDLRVISRKLTKEEDDTENKQEEAAIKKTKDKQKQASEQQSSAPKDTKEAKGRKLSQVIKLAVSQLPGKPVCATEYKQQLVTMKKLELPADGLVQVELTEPGRNPETWYVRFDGPSSINTAGLKGYLRSLEDKNDGVFPKFREEIDALGIVLGHTARSNPNTAAIGRSRFFAIDQQRKDQALTMPSDSWVEILRGYVQSVRPATGRLLLNTNVTHGVFRKEFKLDELFRSCGLINLHEPQQRPCHALPTLDILNKFLAKMCIECKVPGEKHGEFLRTQRGMTGLATTRDGKDEKKRPEFTESGFRFGTPATVKFFLQSPKAAGATPPPDLAYDTMVRVSDYYRAKYNIHADPGLPLVNVGTTGRPIYILAELCTLLPGQPLKSKLSPEEQDSMIKFACRAPPENAVSVTTSARYLLALDNNKLLDNFGITVDKHLITVKGRELPPPTIGYLKGNSMERVTPENGGWLMKGVQVCQPGRRIANWTFLVIGKARQPIDPGDVKDAVMDFAKFLNNKMGISINTQPGPANGYQTKSTSEKELQNAFRAISKHNPQPEFVLVLLPAKEATTYNVVKKLGDVEFGVATVCVRQEMLTKKQGQLGYFANVGLKVNLKFGGVNHKVRDDTGLVERTMFVGYDVTHPTNLPGGAGDNAPSLVGLVASIDSSLAQWPAVAWENKSRVEQVGGETDDGQFIDHFKERLRLWRHHNKRLPENIIIFRDGISEGQFNMVLEKELPNIRQACRETYSAGRDAQPRISLIVSVKRHQTRFYPTDRDHIHPRSKSPKEGTIVDRGVTFVRYWDFFLQAHASLQGTARPAHYTVLLDEIFRHKFGPRAADMLETLTHNMCYAYGRATKAVSICPPAYYADLVAARARIHKSELFEDVQSLASSEQANVAGRKVHDKLKDTMYYI</sequence>
<dbReference type="Pfam" id="PF02171">
    <property type="entry name" value="Piwi"/>
    <property type="match status" value="1"/>
</dbReference>